<dbReference type="Pfam" id="PF00395">
    <property type="entry name" value="SLH"/>
    <property type="match status" value="3"/>
</dbReference>
<feature type="domain" description="SLH" evidence="1">
    <location>
        <begin position="618"/>
        <end position="681"/>
    </location>
</feature>
<protein>
    <submittedName>
        <fullName evidence="2">S-layer homology domain-containing protein</fullName>
    </submittedName>
</protein>
<dbReference type="PROSITE" id="PS00018">
    <property type="entry name" value="EF_HAND_1"/>
    <property type="match status" value="1"/>
</dbReference>
<evidence type="ECO:0000313" key="2">
    <source>
        <dbReference type="EMBL" id="SHJ75644.1"/>
    </source>
</evidence>
<feature type="domain" description="SLH" evidence="1">
    <location>
        <begin position="550"/>
        <end position="610"/>
    </location>
</feature>
<dbReference type="SMART" id="SM00481">
    <property type="entry name" value="POLIIIAc"/>
    <property type="match status" value="1"/>
</dbReference>
<dbReference type="PROSITE" id="PS51272">
    <property type="entry name" value="SLH"/>
    <property type="match status" value="3"/>
</dbReference>
<dbReference type="Gene3D" id="3.20.20.140">
    <property type="entry name" value="Metal-dependent hydrolases"/>
    <property type="match status" value="1"/>
</dbReference>
<dbReference type="AlphaFoldDB" id="A0A1M6LWK8"/>
<dbReference type="InterPro" id="IPR001119">
    <property type="entry name" value="SLH_dom"/>
</dbReference>
<dbReference type="STRING" id="1121476.SAMN02745751_03292"/>
<dbReference type="EMBL" id="FQZL01000035">
    <property type="protein sequence ID" value="SHJ75644.1"/>
    <property type="molecule type" value="Genomic_DNA"/>
</dbReference>
<name>A0A1M6LWK8_9FIRM</name>
<gene>
    <name evidence="2" type="ORF">SAMN02745751_03292</name>
</gene>
<organism evidence="2 3">
    <name type="scientific">Dethiosulfatibacter aminovorans DSM 17477</name>
    <dbReference type="NCBI Taxonomy" id="1121476"/>
    <lineage>
        <taxon>Bacteria</taxon>
        <taxon>Bacillati</taxon>
        <taxon>Bacillota</taxon>
        <taxon>Tissierellia</taxon>
        <taxon>Dethiosulfatibacter</taxon>
    </lineage>
</organism>
<dbReference type="RefSeq" id="WP_073050654.1">
    <property type="nucleotide sequence ID" value="NZ_FQZL01000035.1"/>
</dbReference>
<dbReference type="Proteomes" id="UP000184052">
    <property type="component" value="Unassembled WGS sequence"/>
</dbReference>
<keyword evidence="3" id="KW-1185">Reference proteome</keyword>
<dbReference type="InterPro" id="IPR018247">
    <property type="entry name" value="EF_Hand_1_Ca_BS"/>
</dbReference>
<dbReference type="NCBIfam" id="NF038032">
    <property type="entry name" value="CehA_McbA_metalo"/>
    <property type="match status" value="1"/>
</dbReference>
<dbReference type="PANTHER" id="PTHR43308">
    <property type="entry name" value="OUTER MEMBRANE PROTEIN ALPHA-RELATED"/>
    <property type="match status" value="1"/>
</dbReference>
<evidence type="ECO:0000259" key="1">
    <source>
        <dbReference type="PROSITE" id="PS51272"/>
    </source>
</evidence>
<dbReference type="InterPro" id="IPR016195">
    <property type="entry name" value="Pol/histidinol_Pase-like"/>
</dbReference>
<sequence length="681" mass="77199">MKKMHFRRKTIVFFSIILAFTVSLGFAPEGVNGIFVTSVQAAENMSLTVEGVQPGDMTYTFEKRPAIEASFRMGNEDMDMSSIRIIVDGNEVTEFSEIEFEKPAKEARVHYMPREDLSYGEHDVEIYISDNDGNVFDYSWFFVVDKDLESAFDFYFGNPHCHTSFSDGQGIPSEAYGFAYEQGLDFLVVTDHSDMFEGDEYDPEEKEYKASPDSEWTRTGEMIDDFNSSHDDFLAMRGFEMTFPHLGHLNAFNTENYVEAYTMTTLSEFYEWSENQPGAIVQFCHPKWPDTSFDSLKYDKDADRVINMIEVANGRRPYGYSRMEEYYFKALDKGWHVGAANVQDNHGRNWGETDNLTVYIGESLSEEDFCDAYRLRRVYATETKTLKMTFKGNGHWMGSVLQLEPDESLEMDIAVEDEENPISSISLISNGGKVIASREINDTAGEWHPAVMADECDRWYVVKVVHSDGSIGFSSPIFTTGIDSTGGNSRFEDLENHWAKWEIEYMASRGFVNGVGEGCFMANDRISRAQFIAILVRMAGLTADEGNEIDFVDVPENAWYGEAVKTAVSLGIANGIDESRFAPDSFITREQMAKMIERLMIIMDMGTDINGNEVEEMLDDIVDSSEISYWAMKPVASMIQADIMKGRSDGRFDPMGNATRGESVVVLYRVLQKQMLRSVSK</sequence>
<proteinExistence type="predicted"/>
<dbReference type="InterPro" id="IPR003141">
    <property type="entry name" value="Pol/His_phosphatase_N"/>
</dbReference>
<dbReference type="OrthoDB" id="1698751at2"/>
<dbReference type="SUPFAM" id="SSF89550">
    <property type="entry name" value="PHP domain-like"/>
    <property type="match status" value="1"/>
</dbReference>
<evidence type="ECO:0000313" key="3">
    <source>
        <dbReference type="Proteomes" id="UP000184052"/>
    </source>
</evidence>
<dbReference type="InterPro" id="IPR051465">
    <property type="entry name" value="Cell_Envelope_Struct_Comp"/>
</dbReference>
<reference evidence="2 3" key="1">
    <citation type="submission" date="2016-11" db="EMBL/GenBank/DDBJ databases">
        <authorList>
            <person name="Jaros S."/>
            <person name="Januszkiewicz K."/>
            <person name="Wedrychowicz H."/>
        </authorList>
    </citation>
    <scope>NUCLEOTIDE SEQUENCE [LARGE SCALE GENOMIC DNA]</scope>
    <source>
        <strain evidence="2 3">DSM 17477</strain>
    </source>
</reference>
<feature type="domain" description="SLH" evidence="1">
    <location>
        <begin position="486"/>
        <end position="549"/>
    </location>
</feature>
<accession>A0A1M6LWK8</accession>